<evidence type="ECO:0000256" key="2">
    <source>
        <dbReference type="ARBA" id="ARBA00022448"/>
    </source>
</evidence>
<sequence length="249" mass="26518">MTSLDSPVVDRAVATDALELSGISCSYGQTQVLRDVTINVQAGKATALIGPNGAGKTTTLRVASGVLKPSSGTVRMFGEEITRVPTHRRADRGLCHIPEGRGVYRNLSVGENLLMQAPRGKAKNSIELATSVFPILGKRLSQKAGTLSGGEQQMLSLSAAYVRNPKLVLVDEPSLGLAPIIVDVVFDFLEKLRTAKTALLLVDQYAVRALSIVDTAYVLRRGQIAYSGDAQKLLSGNMFEQYIGSDGTA</sequence>
<dbReference type="CDD" id="cd03224">
    <property type="entry name" value="ABC_TM1139_LivF_branched"/>
    <property type="match status" value="1"/>
</dbReference>
<comment type="caution">
    <text evidence="7">The sequence shown here is derived from an EMBL/GenBank/DDBJ whole genome shotgun (WGS) entry which is preliminary data.</text>
</comment>
<dbReference type="Proteomes" id="UP000225108">
    <property type="component" value="Unassembled WGS sequence"/>
</dbReference>
<evidence type="ECO:0000259" key="6">
    <source>
        <dbReference type="PROSITE" id="PS50893"/>
    </source>
</evidence>
<feature type="domain" description="ABC transporter" evidence="6">
    <location>
        <begin position="18"/>
        <end position="246"/>
    </location>
</feature>
<evidence type="ECO:0000256" key="5">
    <source>
        <dbReference type="ARBA" id="ARBA00022970"/>
    </source>
</evidence>
<dbReference type="InterPro" id="IPR003439">
    <property type="entry name" value="ABC_transporter-like_ATP-bd"/>
</dbReference>
<evidence type="ECO:0000256" key="3">
    <source>
        <dbReference type="ARBA" id="ARBA00022741"/>
    </source>
</evidence>
<keyword evidence="2" id="KW-0813">Transport</keyword>
<reference evidence="7 8" key="1">
    <citation type="submission" date="2017-10" db="EMBL/GenBank/DDBJ databases">
        <title>The draft genome sequence of Williamsia sp. BULT 1.1 isolated from the semi-arid grassland soils from South Africa.</title>
        <authorList>
            <person name="Kabwe M.H."/>
            <person name="Govender N."/>
            <person name="Mutseka Lunga P."/>
            <person name="Vikram S."/>
            <person name="Makhalanyane T.P."/>
        </authorList>
    </citation>
    <scope>NUCLEOTIDE SEQUENCE [LARGE SCALE GENOMIC DNA]</scope>
    <source>
        <strain evidence="7 8">BULT 1.1</strain>
    </source>
</reference>
<evidence type="ECO:0000256" key="4">
    <source>
        <dbReference type="ARBA" id="ARBA00022840"/>
    </source>
</evidence>
<dbReference type="PROSITE" id="PS00211">
    <property type="entry name" value="ABC_TRANSPORTER_1"/>
    <property type="match status" value="1"/>
</dbReference>
<dbReference type="InterPro" id="IPR003593">
    <property type="entry name" value="AAA+_ATPase"/>
</dbReference>
<organism evidence="7 8">
    <name type="scientific">Williamsia marianensis</name>
    <dbReference type="NCBI Taxonomy" id="85044"/>
    <lineage>
        <taxon>Bacteria</taxon>
        <taxon>Bacillati</taxon>
        <taxon>Actinomycetota</taxon>
        <taxon>Actinomycetes</taxon>
        <taxon>Mycobacteriales</taxon>
        <taxon>Nocardiaceae</taxon>
        <taxon>Williamsia</taxon>
    </lineage>
</organism>
<proteinExistence type="inferred from homology"/>
<dbReference type="SUPFAM" id="SSF52540">
    <property type="entry name" value="P-loop containing nucleoside triphosphate hydrolases"/>
    <property type="match status" value="1"/>
</dbReference>
<dbReference type="SMART" id="SM00382">
    <property type="entry name" value="AAA"/>
    <property type="match status" value="1"/>
</dbReference>
<name>A0A2G3PGH5_WILMA</name>
<dbReference type="PANTHER" id="PTHR43820:SF4">
    <property type="entry name" value="HIGH-AFFINITY BRANCHED-CHAIN AMINO ACID TRANSPORT ATP-BINDING PROTEIN LIVF"/>
    <property type="match status" value="1"/>
</dbReference>
<dbReference type="EMBL" id="PEBD01000011">
    <property type="protein sequence ID" value="PHV64911.1"/>
    <property type="molecule type" value="Genomic_DNA"/>
</dbReference>
<keyword evidence="5" id="KW-0029">Amino-acid transport</keyword>
<dbReference type="Gene3D" id="3.40.50.300">
    <property type="entry name" value="P-loop containing nucleotide triphosphate hydrolases"/>
    <property type="match status" value="1"/>
</dbReference>
<dbReference type="PROSITE" id="PS50893">
    <property type="entry name" value="ABC_TRANSPORTER_2"/>
    <property type="match status" value="1"/>
</dbReference>
<dbReference type="GO" id="GO:0005524">
    <property type="term" value="F:ATP binding"/>
    <property type="evidence" value="ECO:0007669"/>
    <property type="project" value="UniProtKB-KW"/>
</dbReference>
<protein>
    <submittedName>
        <fullName evidence="7">ABC transporter ATP-binding protein</fullName>
    </submittedName>
</protein>
<dbReference type="GO" id="GO:0015807">
    <property type="term" value="P:L-amino acid transport"/>
    <property type="evidence" value="ECO:0007669"/>
    <property type="project" value="TreeGrafter"/>
</dbReference>
<evidence type="ECO:0000313" key="7">
    <source>
        <dbReference type="EMBL" id="PHV64911.1"/>
    </source>
</evidence>
<keyword evidence="4 7" id="KW-0067">ATP-binding</keyword>
<comment type="similarity">
    <text evidence="1">Belongs to the ABC transporter superfamily.</text>
</comment>
<keyword evidence="3" id="KW-0547">Nucleotide-binding</keyword>
<evidence type="ECO:0000313" key="8">
    <source>
        <dbReference type="Proteomes" id="UP000225108"/>
    </source>
</evidence>
<dbReference type="RefSeq" id="WP_099384753.1">
    <property type="nucleotide sequence ID" value="NZ_PEBD01000011.1"/>
</dbReference>
<dbReference type="InterPro" id="IPR027417">
    <property type="entry name" value="P-loop_NTPase"/>
</dbReference>
<dbReference type="InterPro" id="IPR017871">
    <property type="entry name" value="ABC_transporter-like_CS"/>
</dbReference>
<dbReference type="AlphaFoldDB" id="A0A2G3PGH5"/>
<gene>
    <name evidence="7" type="ORF">CSW57_21850</name>
</gene>
<dbReference type="PANTHER" id="PTHR43820">
    <property type="entry name" value="HIGH-AFFINITY BRANCHED-CHAIN AMINO ACID TRANSPORT ATP-BINDING PROTEIN LIVF"/>
    <property type="match status" value="1"/>
</dbReference>
<dbReference type="GO" id="GO:0016887">
    <property type="term" value="F:ATP hydrolysis activity"/>
    <property type="evidence" value="ECO:0007669"/>
    <property type="project" value="InterPro"/>
</dbReference>
<dbReference type="InterPro" id="IPR052156">
    <property type="entry name" value="BCAA_Transport_ATP-bd_LivF"/>
</dbReference>
<dbReference type="GO" id="GO:0015658">
    <property type="term" value="F:branched-chain amino acid transmembrane transporter activity"/>
    <property type="evidence" value="ECO:0007669"/>
    <property type="project" value="TreeGrafter"/>
</dbReference>
<accession>A0A2G3PGH5</accession>
<dbReference type="Pfam" id="PF00005">
    <property type="entry name" value="ABC_tran"/>
    <property type="match status" value="1"/>
</dbReference>
<evidence type="ECO:0000256" key="1">
    <source>
        <dbReference type="ARBA" id="ARBA00005417"/>
    </source>
</evidence>